<dbReference type="InterPro" id="IPR050078">
    <property type="entry name" value="Ribosomal_L11_MeTrfase_PrmA"/>
</dbReference>
<dbReference type="Pfam" id="PF06325">
    <property type="entry name" value="PrmA"/>
    <property type="match status" value="1"/>
</dbReference>
<name>A0A2U8I2W2_9GAMM</name>
<feature type="binding site" evidence="6">
    <location>
        <position position="166"/>
    </location>
    <ligand>
        <name>S-adenosyl-L-methionine</name>
        <dbReference type="ChEBI" id="CHEBI:59789"/>
    </ligand>
</feature>
<organism evidence="7 8">
    <name type="scientific">Candidatus Fukatsuia symbiotica</name>
    <dbReference type="NCBI Taxonomy" id="1878942"/>
    <lineage>
        <taxon>Bacteria</taxon>
        <taxon>Pseudomonadati</taxon>
        <taxon>Pseudomonadota</taxon>
        <taxon>Gammaproteobacteria</taxon>
        <taxon>Enterobacterales</taxon>
        <taxon>Yersiniaceae</taxon>
        <taxon>Candidatus Fukatsuia</taxon>
    </lineage>
</organism>
<gene>
    <name evidence="6" type="primary">prmA</name>
    <name evidence="7" type="ORF">CCS41_01265</name>
</gene>
<keyword evidence="7" id="KW-0687">Ribonucleoprotein</keyword>
<evidence type="ECO:0000256" key="3">
    <source>
        <dbReference type="ARBA" id="ARBA00022603"/>
    </source>
</evidence>
<dbReference type="EMBL" id="CP021659">
    <property type="protein sequence ID" value="AWK13438.1"/>
    <property type="molecule type" value="Genomic_DNA"/>
</dbReference>
<dbReference type="EC" id="2.1.1.-" evidence="6"/>
<comment type="function">
    <text evidence="6">Methylates ribosomal protein L11.</text>
</comment>
<comment type="subcellular location">
    <subcellularLocation>
        <location evidence="6">Cytoplasm</location>
    </subcellularLocation>
</comment>
<dbReference type="PANTHER" id="PTHR43648:SF1">
    <property type="entry name" value="ELECTRON TRANSFER FLAVOPROTEIN BETA SUBUNIT LYSINE METHYLTRANSFERASE"/>
    <property type="match status" value="1"/>
</dbReference>
<keyword evidence="5 6" id="KW-0949">S-adenosyl-L-methionine</keyword>
<dbReference type="OrthoDB" id="9785995at2"/>
<evidence type="ECO:0000256" key="1">
    <source>
        <dbReference type="ARBA" id="ARBA00009741"/>
    </source>
</evidence>
<accession>A0A2U8I2W2</accession>
<evidence type="ECO:0000256" key="6">
    <source>
        <dbReference type="HAMAP-Rule" id="MF_00735"/>
    </source>
</evidence>
<dbReference type="AlphaFoldDB" id="A0A2U8I2W2"/>
<dbReference type="PIRSF" id="PIRSF000401">
    <property type="entry name" value="RPL11_MTase"/>
    <property type="match status" value="1"/>
</dbReference>
<feature type="binding site" evidence="6">
    <location>
        <position position="145"/>
    </location>
    <ligand>
        <name>S-adenosyl-L-methionine</name>
        <dbReference type="ChEBI" id="CHEBI:59789"/>
    </ligand>
</feature>
<keyword evidence="7" id="KW-0689">Ribosomal protein</keyword>
<dbReference type="CDD" id="cd02440">
    <property type="entry name" value="AdoMet_MTases"/>
    <property type="match status" value="1"/>
</dbReference>
<protein>
    <recommendedName>
        <fullName evidence="6">Ribosomal protein L11 methyltransferase</fullName>
        <shortName evidence="6">L11 Mtase</shortName>
        <ecNumber evidence="6">2.1.1.-</ecNumber>
    </recommendedName>
</protein>
<keyword evidence="2 6" id="KW-0963">Cytoplasm</keyword>
<dbReference type="STRING" id="1878942.GCA_900128755_01378"/>
<dbReference type="NCBIfam" id="TIGR00406">
    <property type="entry name" value="prmA"/>
    <property type="match status" value="1"/>
</dbReference>
<keyword evidence="4 6" id="KW-0808">Transferase</keyword>
<feature type="binding site" evidence="6">
    <location>
        <position position="188"/>
    </location>
    <ligand>
        <name>S-adenosyl-L-methionine</name>
        <dbReference type="ChEBI" id="CHEBI:59789"/>
    </ligand>
</feature>
<dbReference type="GO" id="GO:0005840">
    <property type="term" value="C:ribosome"/>
    <property type="evidence" value="ECO:0007669"/>
    <property type="project" value="UniProtKB-KW"/>
</dbReference>
<dbReference type="GO" id="GO:0005829">
    <property type="term" value="C:cytosol"/>
    <property type="evidence" value="ECO:0007669"/>
    <property type="project" value="TreeGrafter"/>
</dbReference>
<keyword evidence="3 6" id="KW-0489">Methyltransferase</keyword>
<evidence type="ECO:0000256" key="2">
    <source>
        <dbReference type="ARBA" id="ARBA00022490"/>
    </source>
</evidence>
<reference evidence="7 8" key="1">
    <citation type="submission" date="2017-05" db="EMBL/GenBank/DDBJ databases">
        <title>Genome sequence of Candidatus Fukatsuia symbiotica and Candidatus Hamiltonella defensa from Acyrthosiphon pisum strain 5D.</title>
        <authorList>
            <person name="Patel V.A."/>
            <person name="Chevignon G."/>
            <person name="Russell J.A."/>
            <person name="Oliver K.M."/>
        </authorList>
    </citation>
    <scope>NUCLEOTIDE SEQUENCE [LARGE SCALE GENOMIC DNA]</scope>
    <source>
        <strain evidence="7 8">5D</strain>
    </source>
</reference>
<dbReference type="RefSeq" id="WP_072549949.1">
    <property type="nucleotide sequence ID" value="NZ_CP021659.1"/>
</dbReference>
<feature type="binding site" evidence="6">
    <location>
        <position position="230"/>
    </location>
    <ligand>
        <name>S-adenosyl-L-methionine</name>
        <dbReference type="ChEBI" id="CHEBI:59789"/>
    </ligand>
</feature>
<keyword evidence="8" id="KW-1185">Reference proteome</keyword>
<comment type="catalytic activity">
    <reaction evidence="6">
        <text>L-lysyl-[protein] + 3 S-adenosyl-L-methionine = N(6),N(6),N(6)-trimethyl-L-lysyl-[protein] + 3 S-adenosyl-L-homocysteine + 3 H(+)</text>
        <dbReference type="Rhea" id="RHEA:54192"/>
        <dbReference type="Rhea" id="RHEA-COMP:9752"/>
        <dbReference type="Rhea" id="RHEA-COMP:13826"/>
        <dbReference type="ChEBI" id="CHEBI:15378"/>
        <dbReference type="ChEBI" id="CHEBI:29969"/>
        <dbReference type="ChEBI" id="CHEBI:57856"/>
        <dbReference type="ChEBI" id="CHEBI:59789"/>
        <dbReference type="ChEBI" id="CHEBI:61961"/>
    </reaction>
</comment>
<dbReference type="GO" id="GO:0016279">
    <property type="term" value="F:protein-lysine N-methyltransferase activity"/>
    <property type="evidence" value="ECO:0007669"/>
    <property type="project" value="TreeGrafter"/>
</dbReference>
<sequence>MPWIQLKINTSSDHAESLSNTLLENGALAITFQDTYDNPIFEPLPGETRLWGNTDVIGLYDAETDMAKIIAALAGQDRFNKNFIHKIEQIEDKDWEREWMDNFHPMCFGQRLWICPSWKDIPDPNAVNVMLDPGLAFGTGTHPTTSLCLQWLDGLDLTDKTVIDFGCGSGILAIAALKLGAVRAIGIDIDPQAIQASRDNAQRNGVAENLELYLAKDQPADLSADVVVANILAAPLRELAPLINTLSCGHLGLSGVLASQALTVAQAYQGSFILDPVVEKEGWCRITGIKNNYCEFVSTQVANGDPE</sequence>
<dbReference type="SUPFAM" id="SSF53335">
    <property type="entry name" value="S-adenosyl-L-methionine-dependent methyltransferases"/>
    <property type="match status" value="1"/>
</dbReference>
<dbReference type="Proteomes" id="UP000261875">
    <property type="component" value="Chromosome"/>
</dbReference>
<dbReference type="InterPro" id="IPR029063">
    <property type="entry name" value="SAM-dependent_MTases_sf"/>
</dbReference>
<comment type="similarity">
    <text evidence="1 6">Belongs to the methyltransferase superfamily. PrmA family.</text>
</comment>
<dbReference type="GO" id="GO:0032259">
    <property type="term" value="P:methylation"/>
    <property type="evidence" value="ECO:0007669"/>
    <property type="project" value="UniProtKB-KW"/>
</dbReference>
<dbReference type="PANTHER" id="PTHR43648">
    <property type="entry name" value="ELECTRON TRANSFER FLAVOPROTEIN BETA SUBUNIT LYSINE METHYLTRANSFERASE"/>
    <property type="match status" value="1"/>
</dbReference>
<dbReference type="Gene3D" id="3.40.50.150">
    <property type="entry name" value="Vaccinia Virus protein VP39"/>
    <property type="match status" value="1"/>
</dbReference>
<evidence type="ECO:0000256" key="4">
    <source>
        <dbReference type="ARBA" id="ARBA00022679"/>
    </source>
</evidence>
<evidence type="ECO:0000313" key="8">
    <source>
        <dbReference type="Proteomes" id="UP000261875"/>
    </source>
</evidence>
<evidence type="ECO:0000313" key="7">
    <source>
        <dbReference type="EMBL" id="AWK13438.1"/>
    </source>
</evidence>
<proteinExistence type="inferred from homology"/>
<dbReference type="HAMAP" id="MF_00735">
    <property type="entry name" value="Methyltr_PrmA"/>
    <property type="match status" value="1"/>
</dbReference>
<dbReference type="InterPro" id="IPR004498">
    <property type="entry name" value="Ribosomal_PrmA_MeTrfase"/>
</dbReference>
<dbReference type="KEGG" id="fsm:CCS41_01265"/>
<evidence type="ECO:0000256" key="5">
    <source>
        <dbReference type="ARBA" id="ARBA00022691"/>
    </source>
</evidence>